<dbReference type="Proteomes" id="UP000232196">
    <property type="component" value="Unassembled WGS sequence"/>
</dbReference>
<accession>A0A2M9X8S7</accession>
<dbReference type="EMBL" id="NPDN01000010">
    <property type="protein sequence ID" value="PJZ24103.1"/>
    <property type="molecule type" value="Genomic_DNA"/>
</dbReference>
<feature type="transmembrane region" description="Helical" evidence="1">
    <location>
        <begin position="80"/>
        <end position="104"/>
    </location>
</feature>
<dbReference type="RefSeq" id="WP_100708020.1">
    <property type="nucleotide sequence ID" value="NZ_NPDL01000001.1"/>
</dbReference>
<proteinExistence type="predicted"/>
<evidence type="ECO:0000256" key="1">
    <source>
        <dbReference type="SAM" id="Phobius"/>
    </source>
</evidence>
<evidence type="ECO:0000313" key="3">
    <source>
        <dbReference type="Proteomes" id="UP000232196"/>
    </source>
</evidence>
<dbReference type="AlphaFoldDB" id="A0A2M9X8S7"/>
<evidence type="ECO:0000313" key="2">
    <source>
        <dbReference type="EMBL" id="PJZ24103.1"/>
    </source>
</evidence>
<keyword evidence="1" id="KW-0812">Transmembrane</keyword>
<keyword evidence="3" id="KW-1185">Reference proteome</keyword>
<feature type="transmembrane region" description="Helical" evidence="1">
    <location>
        <begin position="48"/>
        <end position="68"/>
    </location>
</feature>
<keyword evidence="1" id="KW-1133">Transmembrane helix</keyword>
<name>A0A2M9X8S7_9LEPT</name>
<sequence length="122" mass="14175">MSTEKDKLPDELREQLDFFVKPPEGRLNDNVPPIIKKKVMLHLVHLKHIRLILITILILAFSPLTVLLFTDWNFLFQTGILHAILATSGFLFLLFTVLIGIYLVQNKSPYTKEWKNKLGFDE</sequence>
<organism evidence="2 3">
    <name type="scientific">Leptospira hartskeerlii</name>
    <dbReference type="NCBI Taxonomy" id="2023177"/>
    <lineage>
        <taxon>Bacteria</taxon>
        <taxon>Pseudomonadati</taxon>
        <taxon>Spirochaetota</taxon>
        <taxon>Spirochaetia</taxon>
        <taxon>Leptospirales</taxon>
        <taxon>Leptospiraceae</taxon>
        <taxon>Leptospira</taxon>
    </lineage>
</organism>
<gene>
    <name evidence="2" type="ORF">CH357_17280</name>
</gene>
<protein>
    <submittedName>
        <fullName evidence="2">Uncharacterized protein</fullName>
    </submittedName>
</protein>
<reference evidence="2 3" key="1">
    <citation type="submission" date="2017-07" db="EMBL/GenBank/DDBJ databases">
        <title>Leptospira spp. isolated from tropical soils.</title>
        <authorList>
            <person name="Thibeaux R."/>
            <person name="Iraola G."/>
            <person name="Ferres I."/>
            <person name="Bierque E."/>
            <person name="Girault D."/>
            <person name="Soupe-Gilbert M.-E."/>
            <person name="Picardeau M."/>
            <person name="Goarant C."/>
        </authorList>
    </citation>
    <scope>NUCLEOTIDE SEQUENCE [LARGE SCALE GENOMIC DNA]</scope>
    <source>
        <strain evidence="2 3">MCA1-C-A1</strain>
    </source>
</reference>
<comment type="caution">
    <text evidence="2">The sequence shown here is derived from an EMBL/GenBank/DDBJ whole genome shotgun (WGS) entry which is preliminary data.</text>
</comment>
<dbReference type="OrthoDB" id="345848at2"/>
<keyword evidence="1" id="KW-0472">Membrane</keyword>